<dbReference type="PANTHER" id="PTHR13399:SF4">
    <property type="entry name" value="TBC1 DOMAIN FAMILY MEMBER 30"/>
    <property type="match status" value="1"/>
</dbReference>
<dbReference type="EMBL" id="JBJQND010000015">
    <property type="protein sequence ID" value="KAL3852169.1"/>
    <property type="molecule type" value="Genomic_DNA"/>
</dbReference>
<proteinExistence type="predicted"/>
<evidence type="ECO:0000256" key="1">
    <source>
        <dbReference type="ARBA" id="ARBA00067508"/>
    </source>
</evidence>
<dbReference type="Pfam" id="PF15733">
    <property type="entry name" value="DUF4682"/>
    <property type="match status" value="1"/>
</dbReference>
<dbReference type="Gene3D" id="1.10.8.270">
    <property type="entry name" value="putative rabgap domain of human tbc1 domain family member 14 like domains"/>
    <property type="match status" value="1"/>
</dbReference>
<evidence type="ECO:0000259" key="3">
    <source>
        <dbReference type="PROSITE" id="PS50086"/>
    </source>
</evidence>
<dbReference type="FunFam" id="1.10.472.80:FF:000011">
    <property type="entry name" value="TBC1 domain family member 30"/>
    <property type="match status" value="1"/>
</dbReference>
<dbReference type="FunFam" id="1.10.8.270:FF:000009">
    <property type="entry name" value="TBC1 domain family member 30"/>
    <property type="match status" value="1"/>
</dbReference>
<feature type="non-terminal residue" evidence="4">
    <location>
        <position position="1355"/>
    </location>
</feature>
<dbReference type="PROSITE" id="PS50086">
    <property type="entry name" value="TBC_RABGAP"/>
    <property type="match status" value="1"/>
</dbReference>
<feature type="compositionally biased region" description="Polar residues" evidence="2">
    <location>
        <begin position="1007"/>
        <end position="1017"/>
    </location>
</feature>
<protein>
    <recommendedName>
        <fullName evidence="1">TBC1 domain family member 30</fullName>
    </recommendedName>
</protein>
<dbReference type="Gene3D" id="1.10.472.80">
    <property type="entry name" value="Ypt/Rab-GAP domain of gyp1p, domain 3"/>
    <property type="match status" value="1"/>
</dbReference>
<accession>A0ABD3URQ1</accession>
<feature type="region of interest" description="Disordered" evidence="2">
    <location>
        <begin position="543"/>
        <end position="564"/>
    </location>
</feature>
<dbReference type="SMART" id="SM00164">
    <property type="entry name" value="TBC"/>
    <property type="match status" value="1"/>
</dbReference>
<reference evidence="4 5" key="1">
    <citation type="submission" date="2024-11" db="EMBL/GenBank/DDBJ databases">
        <title>Chromosome-level genome assembly of the freshwater bivalve Anodonta woodiana.</title>
        <authorList>
            <person name="Chen X."/>
        </authorList>
    </citation>
    <scope>NUCLEOTIDE SEQUENCE [LARGE SCALE GENOMIC DNA]</scope>
    <source>
        <strain evidence="4">MN2024</strain>
        <tissue evidence="4">Gills</tissue>
    </source>
</reference>
<feature type="compositionally biased region" description="Polar residues" evidence="2">
    <location>
        <begin position="795"/>
        <end position="805"/>
    </location>
</feature>
<feature type="region of interest" description="Disordered" evidence="2">
    <location>
        <begin position="794"/>
        <end position="891"/>
    </location>
</feature>
<organism evidence="4 5">
    <name type="scientific">Sinanodonta woodiana</name>
    <name type="common">Chinese pond mussel</name>
    <name type="synonym">Anodonta woodiana</name>
    <dbReference type="NCBI Taxonomy" id="1069815"/>
    <lineage>
        <taxon>Eukaryota</taxon>
        <taxon>Metazoa</taxon>
        <taxon>Spiralia</taxon>
        <taxon>Lophotrochozoa</taxon>
        <taxon>Mollusca</taxon>
        <taxon>Bivalvia</taxon>
        <taxon>Autobranchia</taxon>
        <taxon>Heteroconchia</taxon>
        <taxon>Palaeoheterodonta</taxon>
        <taxon>Unionida</taxon>
        <taxon>Unionoidea</taxon>
        <taxon>Unionidae</taxon>
        <taxon>Unioninae</taxon>
        <taxon>Sinanodonta</taxon>
    </lineage>
</organism>
<evidence type="ECO:0000313" key="5">
    <source>
        <dbReference type="Proteomes" id="UP001634394"/>
    </source>
</evidence>
<dbReference type="Pfam" id="PF00566">
    <property type="entry name" value="RabGAP-TBC"/>
    <property type="match status" value="1"/>
</dbReference>
<dbReference type="PANTHER" id="PTHR13399">
    <property type="entry name" value="TRANSLOCON-ASSOCIATED PROTEIN TRAP , GAMMA SUBUNIT"/>
    <property type="match status" value="1"/>
</dbReference>
<feature type="compositionally biased region" description="Polar residues" evidence="2">
    <location>
        <begin position="882"/>
        <end position="891"/>
    </location>
</feature>
<evidence type="ECO:0000256" key="2">
    <source>
        <dbReference type="SAM" id="MobiDB-lite"/>
    </source>
</evidence>
<gene>
    <name evidence="4" type="ORF">ACJMK2_015844</name>
</gene>
<dbReference type="InterPro" id="IPR035969">
    <property type="entry name" value="Rab-GAP_TBC_sf"/>
</dbReference>
<name>A0ABD3URQ1_SINWO</name>
<feature type="compositionally biased region" description="Polar residues" evidence="2">
    <location>
        <begin position="955"/>
        <end position="973"/>
    </location>
</feature>
<feature type="region of interest" description="Disordered" evidence="2">
    <location>
        <begin position="1227"/>
        <end position="1254"/>
    </location>
</feature>
<feature type="domain" description="Rab-GAP TBC" evidence="3">
    <location>
        <begin position="253"/>
        <end position="461"/>
    </location>
</feature>
<comment type="caution">
    <text evidence="4">The sequence shown here is derived from an EMBL/GenBank/DDBJ whole genome shotgun (WGS) entry which is preliminary data.</text>
</comment>
<feature type="compositionally biased region" description="Low complexity" evidence="2">
    <location>
        <begin position="543"/>
        <end position="557"/>
    </location>
</feature>
<feature type="compositionally biased region" description="Polar residues" evidence="2">
    <location>
        <begin position="981"/>
        <end position="999"/>
    </location>
</feature>
<dbReference type="SUPFAM" id="SSF47923">
    <property type="entry name" value="Ypt/Rab-GAP domain of gyp1p"/>
    <property type="match status" value="2"/>
</dbReference>
<dbReference type="Proteomes" id="UP001634394">
    <property type="component" value="Unassembled WGS sequence"/>
</dbReference>
<evidence type="ECO:0000313" key="4">
    <source>
        <dbReference type="EMBL" id="KAL3852169.1"/>
    </source>
</evidence>
<dbReference type="InterPro" id="IPR000195">
    <property type="entry name" value="Rab-GAP-TBC_dom"/>
</dbReference>
<feature type="compositionally biased region" description="Basic and acidic residues" evidence="2">
    <location>
        <begin position="806"/>
        <end position="821"/>
    </location>
</feature>
<feature type="region of interest" description="Disordered" evidence="2">
    <location>
        <begin position="944"/>
        <end position="1017"/>
    </location>
</feature>
<sequence>MAVSRTFQTGQEMLQDDLKLTNVPDQLTCPLRNNAHMQVKTPFHIRFPHEPVSHSRMSSSDSGRIDLYDVDVATTGWGDDSSNDTPSHSNFSRLERHSSIVDGLLFEIYDRWHDCRRDSFDSDTFTECSSTSEVLHWRKNSCYQTEGEGRHGGRLHRTLLESQSLSGLKNLASEIQRRVNQISARLVRQLKRRDRRLAKLQQSCDIVTAILQASSLKRQIDTRMRFSIEPPPGKSAFDQWKDAMKAVARLPLGIPDEFRKTVWLSLADSHISELKIDWEKTVRFAFNEKSNPDDNKLGLQIVKDLHRTGCSGFSGQDNEEERALLKRVLLAYARWNKHVGYCQGFNVIAALILKVMDRKEDDALKVMIYLVDHVLPQSYFSNNLRALSVDMAVFRDLLRMTNVRLYRHLDYLQHAQDQTTGGCYEPPLTNVFTMQWFLTLFATCLPKAIVLRVWDSILLEGSEILLRTALVIWGKLASRIVTVSTADEFYTLMGDLTHEMLEGKKLDADSMIKNIYSLVPFPFPQLVELREKYTYNIRPFTSNTTTSSDKKSSLGTLANSDEDEFDEEDMEAITCFTGILATPPTKGKGLDGDQRASSVPDISALGPGAYGIGNEPSMISGVPAYMERMTTDINALKKQYQKLRQRQTQAHIILTAASARVKAIGPNIETPTAMNHLFVGKHDSRGRNRLVAEGPRIAPVFPMPTFASVSPQKVSATQGLTMVETNKKWMMKLKGKTEVRGSQCTSPVHSPTQEYAQQLGSSLNIDQAQKSTESRAKENVSQTLKNTGKELISELGNSSKLSSDCVSEKSPKKDNEPRMDPRPLQSSAKDEEITGPSSACSPARQRKNSPIREKPSTVPCSSPIMKCNSDVPSTTGKEHQNILCSPDNNPTKKVKLKDLAKLYSKSQKLDDGKKNVVACNGEDKCTIISNTGVENSNVNISYQTSGSAKYDDSTNRTSGSANYVDSTNQTSGSAKYDDSTNRTSGSANYVDSTNQTSGSAKYDDSTNRTSGSANYVDSGYQTSGSAKYYDSTNQTSGSAKYDDSITQTSGSAKYDGSGYQNITIASRASTYADTQVIEGIPKELSCGNIDCNSCATDSSENAQDEFLYSPLQDTDVCTAYTQDIEQQTDKKEINTQDHPFNQESEKCPKVFPVESIIKQVDPESESLTWGIEESSSGKINCDDNQSILRNKSLSVSTDNDSKPTSKEPLTTIGTVMSVSESDVIPETKSISEGHEQIPGNGNVEGEDQESSITWSSLSRVKARTMLRAADSLSKDSISTRFKSGSFSGKESEKEMEKFLLTKSMSDFGKPEDLQTVTKTLSGSAELTKSLVILNSIDSNTGSEVCVSSDDHQSKS</sequence>
<dbReference type="InterPro" id="IPR032738">
    <property type="entry name" value="Tbc1d30_C"/>
</dbReference>
<keyword evidence="5" id="KW-1185">Reference proteome</keyword>